<feature type="domain" description="HTH tetR-type" evidence="5">
    <location>
        <begin position="9"/>
        <end position="69"/>
    </location>
</feature>
<dbReference type="Pfam" id="PF00440">
    <property type="entry name" value="TetR_N"/>
    <property type="match status" value="1"/>
</dbReference>
<dbReference type="SUPFAM" id="SSF46689">
    <property type="entry name" value="Homeodomain-like"/>
    <property type="match status" value="1"/>
</dbReference>
<gene>
    <name evidence="6" type="ORF">QO010_003026</name>
</gene>
<keyword evidence="1" id="KW-0805">Transcription regulation</keyword>
<organism evidence="6 7">
    <name type="scientific">Caulobacter ginsengisoli</name>
    <dbReference type="NCBI Taxonomy" id="400775"/>
    <lineage>
        <taxon>Bacteria</taxon>
        <taxon>Pseudomonadati</taxon>
        <taxon>Pseudomonadota</taxon>
        <taxon>Alphaproteobacteria</taxon>
        <taxon>Caulobacterales</taxon>
        <taxon>Caulobacteraceae</taxon>
        <taxon>Caulobacter</taxon>
    </lineage>
</organism>
<dbReference type="Proteomes" id="UP001228905">
    <property type="component" value="Unassembled WGS sequence"/>
</dbReference>
<dbReference type="EMBL" id="JAUSVS010000006">
    <property type="protein sequence ID" value="MDQ0465239.1"/>
    <property type="molecule type" value="Genomic_DNA"/>
</dbReference>
<dbReference type="SUPFAM" id="SSF48498">
    <property type="entry name" value="Tetracyclin repressor-like, C-terminal domain"/>
    <property type="match status" value="1"/>
</dbReference>
<dbReference type="InterPro" id="IPR036271">
    <property type="entry name" value="Tet_transcr_reg_TetR-rel_C_sf"/>
</dbReference>
<evidence type="ECO:0000256" key="4">
    <source>
        <dbReference type="PROSITE-ProRule" id="PRU00335"/>
    </source>
</evidence>
<name>A0ABU0IW40_9CAUL</name>
<evidence type="ECO:0000256" key="3">
    <source>
        <dbReference type="ARBA" id="ARBA00023163"/>
    </source>
</evidence>
<keyword evidence="7" id="KW-1185">Reference proteome</keyword>
<keyword evidence="2 4" id="KW-0238">DNA-binding</keyword>
<dbReference type="Gene3D" id="1.10.357.10">
    <property type="entry name" value="Tetracycline Repressor, domain 2"/>
    <property type="match status" value="1"/>
</dbReference>
<evidence type="ECO:0000259" key="5">
    <source>
        <dbReference type="PROSITE" id="PS50977"/>
    </source>
</evidence>
<evidence type="ECO:0000256" key="1">
    <source>
        <dbReference type="ARBA" id="ARBA00023015"/>
    </source>
</evidence>
<evidence type="ECO:0000313" key="7">
    <source>
        <dbReference type="Proteomes" id="UP001228905"/>
    </source>
</evidence>
<dbReference type="InterPro" id="IPR009057">
    <property type="entry name" value="Homeodomain-like_sf"/>
</dbReference>
<dbReference type="InterPro" id="IPR001647">
    <property type="entry name" value="HTH_TetR"/>
</dbReference>
<evidence type="ECO:0000256" key="2">
    <source>
        <dbReference type="ARBA" id="ARBA00023125"/>
    </source>
</evidence>
<dbReference type="PANTHER" id="PTHR47506">
    <property type="entry name" value="TRANSCRIPTIONAL REGULATORY PROTEIN"/>
    <property type="match status" value="1"/>
</dbReference>
<accession>A0ABU0IW40</accession>
<dbReference type="PANTHER" id="PTHR47506:SF7">
    <property type="entry name" value="TRANSCRIPTIONAL REGULATORY PROTEIN"/>
    <property type="match status" value="1"/>
</dbReference>
<feature type="DNA-binding region" description="H-T-H motif" evidence="4">
    <location>
        <begin position="32"/>
        <end position="51"/>
    </location>
</feature>
<proteinExistence type="predicted"/>
<dbReference type="PROSITE" id="PS50977">
    <property type="entry name" value="HTH_TETR_2"/>
    <property type="match status" value="1"/>
</dbReference>
<dbReference type="RefSeq" id="WP_307350463.1">
    <property type="nucleotide sequence ID" value="NZ_JAUSVS010000006.1"/>
</dbReference>
<dbReference type="Gene3D" id="1.10.10.60">
    <property type="entry name" value="Homeodomain-like"/>
    <property type="match status" value="1"/>
</dbReference>
<reference evidence="6 7" key="1">
    <citation type="submission" date="2023-07" db="EMBL/GenBank/DDBJ databases">
        <title>Genomic Encyclopedia of Type Strains, Phase IV (KMG-IV): sequencing the most valuable type-strain genomes for metagenomic binning, comparative biology and taxonomic classification.</title>
        <authorList>
            <person name="Goeker M."/>
        </authorList>
    </citation>
    <scope>NUCLEOTIDE SEQUENCE [LARGE SCALE GENOMIC DNA]</scope>
    <source>
        <strain evidence="6 7">DSM 18695</strain>
    </source>
</reference>
<sequence>MRYEKGRKDVSRRRITEIAAERFRRDGIAASGLAGIMTEAGLTNGAFYPHFRSKADLVRESLGTALEDQANLLERALAAGGLEAVLAAYLSAEHRDNPGRGCASAALLPEVARQPEETRALFAEQLEGVVAQFAQTLPPRTPDPQGVALAIYAVLIGALQLARAVPSKAQSDRILAAGAEAARVLARAAQGVSPAGGG</sequence>
<keyword evidence="3" id="KW-0804">Transcription</keyword>
<protein>
    <submittedName>
        <fullName evidence="6">AcrR family transcriptional regulator</fullName>
    </submittedName>
</protein>
<dbReference type="PRINTS" id="PR00455">
    <property type="entry name" value="HTHTETR"/>
</dbReference>
<comment type="caution">
    <text evidence="6">The sequence shown here is derived from an EMBL/GenBank/DDBJ whole genome shotgun (WGS) entry which is preliminary data.</text>
</comment>
<evidence type="ECO:0000313" key="6">
    <source>
        <dbReference type="EMBL" id="MDQ0465239.1"/>
    </source>
</evidence>